<dbReference type="SUPFAM" id="SSF53955">
    <property type="entry name" value="Lysozyme-like"/>
    <property type="match status" value="1"/>
</dbReference>
<dbReference type="Proteomes" id="UP000202401">
    <property type="component" value="Segment"/>
</dbReference>
<dbReference type="RefSeq" id="YP_007676440.1">
    <property type="nucleotide sequence ID" value="NC_020867.1"/>
</dbReference>
<proteinExistence type="predicted"/>
<gene>
    <name evidence="2" type="ORF">SWVG_00006</name>
</gene>
<feature type="region of interest" description="Disordered" evidence="1">
    <location>
        <begin position="590"/>
        <end position="624"/>
    </location>
</feature>
<dbReference type="KEGG" id="vg:15013075"/>
<dbReference type="GeneID" id="15013075"/>
<dbReference type="InterPro" id="IPR023346">
    <property type="entry name" value="Lysozyme-like_dom_sf"/>
</dbReference>
<dbReference type="Gene3D" id="1.10.530.10">
    <property type="match status" value="1"/>
</dbReference>
<name>M4NJY2_9CAUD</name>
<dbReference type="EMBL" id="HQ317388">
    <property type="protein sequence ID" value="AGG91247.1"/>
    <property type="molecule type" value="Genomic_DNA"/>
</dbReference>
<evidence type="ECO:0000256" key="1">
    <source>
        <dbReference type="SAM" id="MobiDB-lite"/>
    </source>
</evidence>
<evidence type="ECO:0000313" key="2">
    <source>
        <dbReference type="EMBL" id="AGG91247.1"/>
    </source>
</evidence>
<reference evidence="2 3" key="1">
    <citation type="submission" date="2010-09" db="EMBL/GenBank/DDBJ databases">
        <title>The Genome Sequence of Synechococcus phage S-RIP1 isolate R2_2007.</title>
        <authorList>
            <consortium name="The Broad Institute Genome Sequencing Platform"/>
            <person name="Henn M.R."/>
            <person name="Marston M."/>
            <person name="Levin J."/>
            <person name="Malboeuf C."/>
            <person name="Casali M."/>
            <person name="Russ C."/>
            <person name="Lennon N."/>
            <person name="Chapman S.B."/>
            <person name="Erlich R."/>
            <person name="Young S.K."/>
            <person name="Yandava C."/>
            <person name="Zeng Q."/>
            <person name="Fitzgerald M.F."/>
            <person name="Alvarado L."/>
            <person name="Anderson S."/>
            <person name="Berlin A."/>
            <person name="Chen Z."/>
            <person name="Freedman E."/>
            <person name="Gellesch M."/>
            <person name="Goldberg J."/>
            <person name="Green L."/>
            <person name="Griggs A."/>
            <person name="Gujja S."/>
            <person name="Heilman E.R."/>
            <person name="Heiman D."/>
            <person name="Hollinger A."/>
            <person name="Howarth C."/>
            <person name="Larson L."/>
            <person name="Mehta T."/>
            <person name="Neiman D."/>
            <person name="Pearson M."/>
            <person name="Roberts A."/>
            <person name="Ryan E."/>
            <person name="Saif S."/>
            <person name="Shea T."/>
            <person name="Shenoy N."/>
            <person name="Sisk P."/>
            <person name="Stolte C."/>
            <person name="Sykes S."/>
            <person name="White J."/>
            <person name="Haas B."/>
            <person name="Nusbaum C."/>
            <person name="Birren B."/>
        </authorList>
    </citation>
    <scope>NUCLEOTIDE SEQUENCE [LARGE SCALE GENOMIC DNA]</scope>
</reference>
<evidence type="ECO:0000313" key="3">
    <source>
        <dbReference type="Proteomes" id="UP000202401"/>
    </source>
</evidence>
<accession>M4NJY2</accession>
<protein>
    <submittedName>
        <fullName evidence="2">Uncharacterized protein</fullName>
    </submittedName>
</protein>
<keyword evidence="3" id="KW-1185">Reference proteome</keyword>
<organism evidence="2 3">
    <name type="scientific">Synechococcus phage S-RIP1</name>
    <dbReference type="NCBI Taxonomy" id="754041"/>
    <lineage>
        <taxon>Viruses</taxon>
        <taxon>Duplodnaviria</taxon>
        <taxon>Heunggongvirae</taxon>
        <taxon>Uroviricota</taxon>
        <taxon>Caudoviricetes</taxon>
        <taxon>Autographivirales</taxon>
        <taxon>Kajamvirus</taxon>
        <taxon>Kajamvirus SRIP1</taxon>
    </lineage>
</organism>
<feature type="region of interest" description="Disordered" evidence="1">
    <location>
        <begin position="446"/>
        <end position="467"/>
    </location>
</feature>
<sequence length="787" mass="86478">MDEARFEEERLQAFEMARSGTYNDIVAQIQGEANLQATEQERRGLIDAAVAEGKIDQLTASQLKSMSSGTRLGLEQGRGVYMLTEVYERQLQKALTENPGMGADATAEFLTKFYRDFLRNEDNAVNGNLLINLKPELLRVGTDSVQKLHQSVQTKARAKEARDLADQRWDDGINLLDQNPTQFLDNAPTVFQTHSSDFGYKAALEQYESNYTKRKPNGEFMFTVEQLAQADLKSNGKGFAEEWPARHAEGLAARANADDQYRQAEIQRDKMAYQEAVLNYEKEFAENPTKAVAETGREMFIERYGKEPPIIAKQLASYTLEARAKAKQIEALESIPDGFIRQEDVDALSYLDLNAGRALAARFADQERKYKKGIFKDQSDSFKTVANGVTSFGSQKPNTPASVFLQQEMRAEYRRRVDQAVAGGADFNTAANTIAQQLSAEVTAGARDPNSKWYRKPSKPGGAADFPNLNTGAVSAIEQSKRNYKALVDAIAKDGMEKTLDTAGSIITAEEGAAILQNYGKPGFVIPTDVLAVAGMGNGTDPFTIINRQLRALNLIEIQPPQITNDVNAELSPELRKDLYNAIAGPQQKLRALRQGSSRTSGDVSPFRSAGSMRSGSPMRRTVGSRQENAFIQTIRTVEGTSGPDGYNTVYGGAVVPQLTQMTLGELYDAIKLGGTDAIPARLGGGKIPFKKDKYNSSASGALQLMPETLRGLVENSGYSWDDVFSPETQDRMMLDLARQGGVDIENMSPAQMEKAGNIWAGASPRYGQTTRTASDSYSIYQSLLQQ</sequence>